<evidence type="ECO:0000256" key="5">
    <source>
        <dbReference type="ARBA" id="ARBA00022741"/>
    </source>
</evidence>
<evidence type="ECO:0000256" key="7">
    <source>
        <dbReference type="ARBA" id="ARBA00022840"/>
    </source>
</evidence>
<evidence type="ECO:0000256" key="3">
    <source>
        <dbReference type="ARBA" id="ARBA00022553"/>
    </source>
</evidence>
<dbReference type="PANTHER" id="PTHR24421">
    <property type="entry name" value="NITRATE/NITRITE SENSOR PROTEIN NARX-RELATED"/>
    <property type="match status" value="1"/>
</dbReference>
<evidence type="ECO:0000256" key="9">
    <source>
        <dbReference type="SAM" id="Phobius"/>
    </source>
</evidence>
<keyword evidence="5" id="KW-0547">Nucleotide-binding</keyword>
<evidence type="ECO:0000313" key="11">
    <source>
        <dbReference type="EMBL" id="MFD1233810.1"/>
    </source>
</evidence>
<keyword evidence="9" id="KW-0812">Transmembrane</keyword>
<sequence>MILDPRPGPFRRVGSLAWLPVILGAAVIGPPRLGLSVLTVTGCLLSIAGWTAMATRPAWPPWLGPAWIVAVAAGGVLLVADIGHWSVPITFCYVAVGAAGSRLSLPWALAVLVATDTGLAVAMRGESLLSIGVVVLSMVSVLLIGTAQRAARRRAEDREIAQASEARADEEHARAAALAERARIARDVHDVLAHSLSALAVQLQGAKLMVQRDGSPADTVEQIERAHRLAVEGLAEARRAVHALRTEPVDLREGLQALVAEHPDATLDAEDVGLLPPEVRETVLRTAQEALTNARKHAPDAPVRVRLARDDDAVVLDVRDRAGAPPAPSTPGGYGLVGMGERAALIGAHVDAGPTEDGWRVTLTVPAAATTTA</sequence>
<evidence type="ECO:0000256" key="6">
    <source>
        <dbReference type="ARBA" id="ARBA00022777"/>
    </source>
</evidence>
<evidence type="ECO:0000256" key="2">
    <source>
        <dbReference type="ARBA" id="ARBA00012438"/>
    </source>
</evidence>
<gene>
    <name evidence="11" type="ORF">ACFQ34_10995</name>
</gene>
<dbReference type="InterPro" id="IPR011712">
    <property type="entry name" value="Sig_transdc_His_kin_sub3_dim/P"/>
</dbReference>
<keyword evidence="9" id="KW-0472">Membrane</keyword>
<protein>
    <recommendedName>
        <fullName evidence="2">histidine kinase</fullName>
        <ecNumber evidence="2">2.7.13.3</ecNumber>
    </recommendedName>
</protein>
<keyword evidence="4" id="KW-0808">Transferase</keyword>
<feature type="transmembrane region" description="Helical" evidence="9">
    <location>
        <begin position="12"/>
        <end position="28"/>
    </location>
</feature>
<dbReference type="PANTHER" id="PTHR24421:SF10">
    <property type="entry name" value="NITRATE_NITRITE SENSOR PROTEIN NARQ"/>
    <property type="match status" value="1"/>
</dbReference>
<feature type="domain" description="Signal transduction histidine kinase subgroup 3 dimerisation and phosphoacceptor" evidence="10">
    <location>
        <begin position="180"/>
        <end position="247"/>
    </location>
</feature>
<feature type="transmembrane region" description="Helical" evidence="9">
    <location>
        <begin position="91"/>
        <end position="115"/>
    </location>
</feature>
<dbReference type="InterPro" id="IPR036890">
    <property type="entry name" value="HATPase_C_sf"/>
</dbReference>
<dbReference type="Pfam" id="PF07730">
    <property type="entry name" value="HisKA_3"/>
    <property type="match status" value="1"/>
</dbReference>
<dbReference type="SUPFAM" id="SSF55874">
    <property type="entry name" value="ATPase domain of HSP90 chaperone/DNA topoisomerase II/histidine kinase"/>
    <property type="match status" value="1"/>
</dbReference>
<comment type="catalytic activity">
    <reaction evidence="1">
        <text>ATP + protein L-histidine = ADP + protein N-phospho-L-histidine.</text>
        <dbReference type="EC" id="2.7.13.3"/>
    </reaction>
</comment>
<evidence type="ECO:0000256" key="1">
    <source>
        <dbReference type="ARBA" id="ARBA00000085"/>
    </source>
</evidence>
<organism evidence="11 12">
    <name type="scientific">Pseudonocardia benzenivorans</name>
    <dbReference type="NCBI Taxonomy" id="228005"/>
    <lineage>
        <taxon>Bacteria</taxon>
        <taxon>Bacillati</taxon>
        <taxon>Actinomycetota</taxon>
        <taxon>Actinomycetes</taxon>
        <taxon>Pseudonocardiales</taxon>
        <taxon>Pseudonocardiaceae</taxon>
        <taxon>Pseudonocardia</taxon>
    </lineage>
</organism>
<keyword evidence="3" id="KW-0597">Phosphoprotein</keyword>
<name>A0ABW3VHI6_9PSEU</name>
<dbReference type="Proteomes" id="UP001597182">
    <property type="component" value="Unassembled WGS sequence"/>
</dbReference>
<feature type="transmembrane region" description="Helical" evidence="9">
    <location>
        <begin position="59"/>
        <end position="79"/>
    </location>
</feature>
<dbReference type="Gene3D" id="3.30.565.10">
    <property type="entry name" value="Histidine kinase-like ATPase, C-terminal domain"/>
    <property type="match status" value="1"/>
</dbReference>
<evidence type="ECO:0000256" key="8">
    <source>
        <dbReference type="ARBA" id="ARBA00023012"/>
    </source>
</evidence>
<dbReference type="CDD" id="cd16917">
    <property type="entry name" value="HATPase_UhpB-NarQ-NarX-like"/>
    <property type="match status" value="1"/>
</dbReference>
<keyword evidence="12" id="KW-1185">Reference proteome</keyword>
<dbReference type="Gene3D" id="1.20.5.1930">
    <property type="match status" value="1"/>
</dbReference>
<keyword evidence="9" id="KW-1133">Transmembrane helix</keyword>
<keyword evidence="8" id="KW-0902">Two-component regulatory system</keyword>
<proteinExistence type="predicted"/>
<accession>A0ABW3VHI6</accession>
<evidence type="ECO:0000313" key="12">
    <source>
        <dbReference type="Proteomes" id="UP001597182"/>
    </source>
</evidence>
<evidence type="ECO:0000256" key="4">
    <source>
        <dbReference type="ARBA" id="ARBA00022679"/>
    </source>
</evidence>
<keyword evidence="7" id="KW-0067">ATP-binding</keyword>
<comment type="caution">
    <text evidence="11">The sequence shown here is derived from an EMBL/GenBank/DDBJ whole genome shotgun (WGS) entry which is preliminary data.</text>
</comment>
<keyword evidence="6 11" id="KW-0418">Kinase</keyword>
<feature type="transmembrane region" description="Helical" evidence="9">
    <location>
        <begin position="127"/>
        <end position="145"/>
    </location>
</feature>
<dbReference type="GO" id="GO:0016301">
    <property type="term" value="F:kinase activity"/>
    <property type="evidence" value="ECO:0007669"/>
    <property type="project" value="UniProtKB-KW"/>
</dbReference>
<dbReference type="RefSeq" id="WP_013672531.1">
    <property type="nucleotide sequence ID" value="NZ_BAABKS010000085.1"/>
</dbReference>
<dbReference type="EC" id="2.7.13.3" evidence="2"/>
<dbReference type="EMBL" id="JBHTMB010000085">
    <property type="protein sequence ID" value="MFD1233810.1"/>
    <property type="molecule type" value="Genomic_DNA"/>
</dbReference>
<dbReference type="InterPro" id="IPR050482">
    <property type="entry name" value="Sensor_HK_TwoCompSys"/>
</dbReference>
<evidence type="ECO:0000259" key="10">
    <source>
        <dbReference type="Pfam" id="PF07730"/>
    </source>
</evidence>
<reference evidence="12" key="1">
    <citation type="journal article" date="2019" name="Int. J. Syst. Evol. Microbiol.">
        <title>The Global Catalogue of Microorganisms (GCM) 10K type strain sequencing project: providing services to taxonomists for standard genome sequencing and annotation.</title>
        <authorList>
            <consortium name="The Broad Institute Genomics Platform"/>
            <consortium name="The Broad Institute Genome Sequencing Center for Infectious Disease"/>
            <person name="Wu L."/>
            <person name="Ma J."/>
        </authorList>
    </citation>
    <scope>NUCLEOTIDE SEQUENCE [LARGE SCALE GENOMIC DNA]</scope>
    <source>
        <strain evidence="12">CCUG 49018</strain>
    </source>
</reference>